<reference evidence="6 7" key="1">
    <citation type="submission" date="2017-11" db="EMBL/GenBank/DDBJ databases">
        <title>Comparitive Functional Genomics of Dry Heat Resistant strains isolated from the Viking Spacecraft.</title>
        <authorList>
            <person name="Seuylemezian A."/>
            <person name="Cooper K."/>
            <person name="Vaishampayan P."/>
        </authorList>
    </citation>
    <scope>NUCLEOTIDE SEQUENCE [LARGE SCALE GENOMIC DNA]</scope>
    <source>
        <strain evidence="6 7">V32-6</strain>
    </source>
</reference>
<dbReference type="Pfam" id="PF01874">
    <property type="entry name" value="CitG"/>
    <property type="match status" value="1"/>
</dbReference>
<dbReference type="PANTHER" id="PTHR30201">
    <property type="entry name" value="TRIPHOSPHORIBOSYL-DEPHOSPHO-COA SYNTHASE"/>
    <property type="match status" value="1"/>
</dbReference>
<keyword evidence="7" id="KW-1185">Reference proteome</keyword>
<keyword evidence="4" id="KW-0547">Nucleotide-binding</keyword>
<gene>
    <name evidence="6" type="ORF">CVD27_11460</name>
</gene>
<dbReference type="RefSeq" id="WP_101648033.1">
    <property type="nucleotide sequence ID" value="NZ_PGVE01000042.1"/>
</dbReference>
<evidence type="ECO:0000256" key="2">
    <source>
        <dbReference type="ARBA" id="ARBA00012074"/>
    </source>
</evidence>
<name>A0A2N5HH62_9BACI</name>
<dbReference type="NCBIfam" id="TIGR03132">
    <property type="entry name" value="malonate_mdcB"/>
    <property type="match status" value="1"/>
</dbReference>
<keyword evidence="3" id="KW-0808">Transferase</keyword>
<dbReference type="Proteomes" id="UP000234950">
    <property type="component" value="Unassembled WGS sequence"/>
</dbReference>
<evidence type="ECO:0000313" key="6">
    <source>
        <dbReference type="EMBL" id="PLS04856.1"/>
    </source>
</evidence>
<sequence length="292" mass="31837">MEKLLSYTEKLAILAVQALIEEAELTPKPGLVDKESTGSHQDMSIELMIQSARSIEPAFREMAKVSYGKVPSQDLREEIAAIGRQGEIDMFQATGGVNTHKGAIWALGLLVSSAAMNPGETSLDHIAKTAGKLASFPDRNLTQQITNGKRVKEKYGVNGALGEAQQGFPHIRKIALPVLNNSRSRGIKEDLSRLNTLIALMSSLDDTCILHRGGAQSLTTTKELASEILLLGGVGTKTGWKILEELSQFLIKCHASPGGSADLLAATLFLDELYKNNKSYLWEFKKYSLIRK</sequence>
<dbReference type="PANTHER" id="PTHR30201:SF2">
    <property type="entry name" value="2-(5''-TRIPHOSPHORIBOSYL)-3'-DEPHOSPHOCOENZYME-A SYNTHASE"/>
    <property type="match status" value="1"/>
</dbReference>
<evidence type="ECO:0000256" key="1">
    <source>
        <dbReference type="ARBA" id="ARBA00001210"/>
    </source>
</evidence>
<dbReference type="EMBL" id="PGVE01000042">
    <property type="protein sequence ID" value="PLS04856.1"/>
    <property type="molecule type" value="Genomic_DNA"/>
</dbReference>
<evidence type="ECO:0000313" key="7">
    <source>
        <dbReference type="Proteomes" id="UP000234950"/>
    </source>
</evidence>
<keyword evidence="5" id="KW-0067">ATP-binding</keyword>
<accession>A0A2N5HH62</accession>
<protein>
    <recommendedName>
        <fullName evidence="2">triphosphoribosyl-dephospho-CoA synthase</fullName>
        <ecNumber evidence="2">2.4.2.52</ecNumber>
    </recommendedName>
</protein>
<dbReference type="OrthoDB" id="114886at2"/>
<dbReference type="AlphaFoldDB" id="A0A2N5HH62"/>
<dbReference type="GO" id="GO:0005524">
    <property type="term" value="F:ATP binding"/>
    <property type="evidence" value="ECO:0007669"/>
    <property type="project" value="UniProtKB-KW"/>
</dbReference>
<dbReference type="Gene3D" id="1.10.4200.10">
    <property type="entry name" value="Triphosphoribosyl-dephospho-CoA protein"/>
    <property type="match status" value="2"/>
</dbReference>
<dbReference type="InterPro" id="IPR017555">
    <property type="entry name" value="TriPribosyl-deP-CoA_syn"/>
</dbReference>
<organism evidence="6 7">
    <name type="scientific">Neobacillus cucumis</name>
    <dbReference type="NCBI Taxonomy" id="1740721"/>
    <lineage>
        <taxon>Bacteria</taxon>
        <taxon>Bacillati</taxon>
        <taxon>Bacillota</taxon>
        <taxon>Bacilli</taxon>
        <taxon>Bacillales</taxon>
        <taxon>Bacillaceae</taxon>
        <taxon>Neobacillus</taxon>
    </lineage>
</organism>
<evidence type="ECO:0000256" key="4">
    <source>
        <dbReference type="ARBA" id="ARBA00022741"/>
    </source>
</evidence>
<evidence type="ECO:0000256" key="5">
    <source>
        <dbReference type="ARBA" id="ARBA00022840"/>
    </source>
</evidence>
<comment type="caution">
    <text evidence="6">The sequence shown here is derived from an EMBL/GenBank/DDBJ whole genome shotgun (WGS) entry which is preliminary data.</text>
</comment>
<dbReference type="HAMAP" id="MF_01883">
    <property type="entry name" value="MdcB"/>
    <property type="match status" value="1"/>
</dbReference>
<proteinExistence type="inferred from homology"/>
<dbReference type="EC" id="2.4.2.52" evidence="2"/>
<evidence type="ECO:0000256" key="3">
    <source>
        <dbReference type="ARBA" id="ARBA00022679"/>
    </source>
</evidence>
<dbReference type="GO" id="GO:0046917">
    <property type="term" value="F:triphosphoribosyl-dephospho-CoA synthase activity"/>
    <property type="evidence" value="ECO:0007669"/>
    <property type="project" value="UniProtKB-EC"/>
</dbReference>
<dbReference type="GO" id="GO:0051191">
    <property type="term" value="P:prosthetic group biosynthetic process"/>
    <property type="evidence" value="ECO:0007669"/>
    <property type="project" value="TreeGrafter"/>
</dbReference>
<comment type="catalytic activity">
    <reaction evidence="1">
        <text>3'-dephospho-CoA + ATP = 2'-(5''-triphospho-alpha-D-ribosyl)-3'-dephospho-CoA + adenine</text>
        <dbReference type="Rhea" id="RHEA:15117"/>
        <dbReference type="ChEBI" id="CHEBI:16708"/>
        <dbReference type="ChEBI" id="CHEBI:30616"/>
        <dbReference type="ChEBI" id="CHEBI:57328"/>
        <dbReference type="ChEBI" id="CHEBI:61378"/>
        <dbReference type="EC" id="2.4.2.52"/>
    </reaction>
</comment>
<dbReference type="NCBIfam" id="NF002315">
    <property type="entry name" value="PRK01237.1"/>
    <property type="match status" value="1"/>
</dbReference>
<dbReference type="InterPro" id="IPR002736">
    <property type="entry name" value="CitG"/>
</dbReference>